<evidence type="ECO:0000313" key="1">
    <source>
        <dbReference type="EMBL" id="GFO52381.1"/>
    </source>
</evidence>
<reference evidence="1 2" key="1">
    <citation type="submission" date="2020-06" db="EMBL/GenBank/DDBJ databases">
        <title>Draft genome sequence of Lactic acid bacteria from Okinawan-style tofu.</title>
        <authorList>
            <person name="Takara I."/>
            <person name="Ikematsu S."/>
        </authorList>
    </citation>
    <scope>NUCLEOTIDE SEQUENCE [LARGE SCALE GENOMIC DNA]</scope>
    <source>
        <strain evidence="2">lg38</strain>
    </source>
</reference>
<accession>A0A6L2ZXH3</accession>
<gene>
    <name evidence="1" type="ORF">ikelab_16560</name>
</gene>
<comment type="caution">
    <text evidence="1">The sequence shown here is derived from an EMBL/GenBank/DDBJ whole genome shotgun (WGS) entry which is preliminary data.</text>
</comment>
<dbReference type="AlphaFoldDB" id="A0A6L2ZXH3"/>
<organism evidence="1 2">
    <name type="scientific">Lactococcus garvieae</name>
    <dbReference type="NCBI Taxonomy" id="1363"/>
    <lineage>
        <taxon>Bacteria</taxon>
        <taxon>Bacillati</taxon>
        <taxon>Bacillota</taxon>
        <taxon>Bacilli</taxon>
        <taxon>Lactobacillales</taxon>
        <taxon>Streptococcaceae</taxon>
        <taxon>Lactococcus</taxon>
    </lineage>
</organism>
<dbReference type="Proteomes" id="UP000504756">
    <property type="component" value="Unassembled WGS sequence"/>
</dbReference>
<proteinExistence type="predicted"/>
<sequence length="151" mass="18184">MASKINIQLSKERHPELFKYFEENEGSPLQVLERLLNENKSMKFSLDERQDLLSDFSKMMLKELIPIRLALRTTEKQTWMLSQLKNTEILERNIWNTERPYPKPRTLQDNTSEPFALLDTTWEEFIKAKQVEYASRTNKKLEQYENELREQ</sequence>
<protein>
    <submittedName>
        <fullName evidence="1">Uncharacterized protein</fullName>
    </submittedName>
</protein>
<name>A0A6L2ZXH3_9LACT</name>
<evidence type="ECO:0000313" key="2">
    <source>
        <dbReference type="Proteomes" id="UP000504756"/>
    </source>
</evidence>
<dbReference type="EMBL" id="BLXU01000010">
    <property type="protein sequence ID" value="GFO52381.1"/>
    <property type="molecule type" value="Genomic_DNA"/>
</dbReference>
<dbReference type="RefSeq" id="WP_017371064.1">
    <property type="nucleotide sequence ID" value="NZ_BLXU01000010.1"/>
</dbReference>